<dbReference type="RefSeq" id="WP_338600085.1">
    <property type="nucleotide sequence ID" value="NZ_CP146016.1"/>
</dbReference>
<dbReference type="Proteomes" id="UP001432202">
    <property type="component" value="Chromosome"/>
</dbReference>
<keyword evidence="1" id="KW-0269">Exonuclease</keyword>
<proteinExistence type="predicted"/>
<dbReference type="GeneID" id="89337358"/>
<name>A0AAX4KZV1_9CREN</name>
<evidence type="ECO:0000313" key="1">
    <source>
        <dbReference type="EMBL" id="WWQ60022.1"/>
    </source>
</evidence>
<dbReference type="EMBL" id="CP146016">
    <property type="protein sequence ID" value="WWQ60022.1"/>
    <property type="molecule type" value="Genomic_DNA"/>
</dbReference>
<gene>
    <name evidence="1" type="ORF">V6M85_11275</name>
</gene>
<dbReference type="AlphaFoldDB" id="A0AAX4KZV1"/>
<dbReference type="GO" id="GO:0004527">
    <property type="term" value="F:exonuclease activity"/>
    <property type="evidence" value="ECO:0007669"/>
    <property type="project" value="UniProtKB-KW"/>
</dbReference>
<accession>A0AAX4KZV1</accession>
<keyword evidence="1" id="KW-0540">Nuclease</keyword>
<dbReference type="PIRSF" id="PIRSF032968">
    <property type="entry name" value="UCP032968"/>
    <property type="match status" value="1"/>
</dbReference>
<keyword evidence="1" id="KW-0378">Hydrolase</keyword>
<keyword evidence="2" id="KW-1185">Reference proteome</keyword>
<reference evidence="1 2" key="1">
    <citation type="submission" date="2024-02" db="EMBL/GenBank/DDBJ databases">
        <title>STSV induces naive adaptation in Sulfolobus.</title>
        <authorList>
            <person name="Xiang X."/>
            <person name="Song M."/>
        </authorList>
    </citation>
    <scope>NUCLEOTIDE SEQUENCE [LARGE SCALE GENOMIC DNA]</scope>
    <source>
        <strain evidence="1 2">RT2</strain>
    </source>
</reference>
<protein>
    <submittedName>
        <fullName evidence="1">Single-stranded DNA exonuclease</fullName>
    </submittedName>
</protein>
<organism evidence="1 2">
    <name type="scientific">Sulfolobus tengchongensis</name>
    <dbReference type="NCBI Taxonomy" id="207809"/>
    <lineage>
        <taxon>Archaea</taxon>
        <taxon>Thermoproteota</taxon>
        <taxon>Thermoprotei</taxon>
        <taxon>Sulfolobales</taxon>
        <taxon>Sulfolobaceae</taxon>
        <taxon>Sulfolobus</taxon>
    </lineage>
</organism>
<sequence>MVKRNSKEIVMEVFLGEPNNQEIREVVRNLYLKDYLCISTYYSLEPLLFSYIISKNIKNAFMISYQSEECEIQLKFDANGKWIIDNKNKKRYFLGQNSYCSYLSINTDDILPIVSCILTSMTIDRRSLSEWELSMLKELEKFGLFFEKNLRIPGYKHLPLFLSLMFSLDPYIPNITGNRENTLNLIKEINANEISKLEDLNENQLNTLLFKIISAIVKENPKFTRDDIIADRIFYLDYDLLELTFALIYSFDTIGSTELMQLGLSSSYAEILINRFRQTFSKGFSVNLVDTKQTYYIIEVTNFNSPLLAQLILLQLQKIRRDKIIVLKERDKLYTSRYFLPQLKKEGLIQIDDRTKALVGM</sequence>
<evidence type="ECO:0000313" key="2">
    <source>
        <dbReference type="Proteomes" id="UP001432202"/>
    </source>
</evidence>
<dbReference type="InterPro" id="IPR017013">
    <property type="entry name" value="Arc_Cdc45"/>
</dbReference>